<organism evidence="3 4">
    <name type="scientific">Ophiocordyceps australis</name>
    <dbReference type="NCBI Taxonomy" id="1399860"/>
    <lineage>
        <taxon>Eukaryota</taxon>
        <taxon>Fungi</taxon>
        <taxon>Dikarya</taxon>
        <taxon>Ascomycota</taxon>
        <taxon>Pezizomycotina</taxon>
        <taxon>Sordariomycetes</taxon>
        <taxon>Hypocreomycetidae</taxon>
        <taxon>Hypocreales</taxon>
        <taxon>Ophiocordycipitaceae</taxon>
        <taxon>Ophiocordyceps</taxon>
    </lineage>
</organism>
<dbReference type="PANTHER" id="PTHR30344:SF1">
    <property type="entry name" value="6-PHOSPHOGLUCONOLACTONASE"/>
    <property type="match status" value="1"/>
</dbReference>
<protein>
    <recommendedName>
        <fullName evidence="5">3-carboxymuconate cyclase</fullName>
    </recommendedName>
</protein>
<dbReference type="InterPro" id="IPR015943">
    <property type="entry name" value="WD40/YVTN_repeat-like_dom_sf"/>
</dbReference>
<dbReference type="GO" id="GO:0017057">
    <property type="term" value="F:6-phosphogluconolactonase activity"/>
    <property type="evidence" value="ECO:0007669"/>
    <property type="project" value="TreeGrafter"/>
</dbReference>
<dbReference type="PANTHER" id="PTHR30344">
    <property type="entry name" value="6-PHOSPHOGLUCONOLACTONASE-RELATED"/>
    <property type="match status" value="1"/>
</dbReference>
<dbReference type="STRING" id="1399860.A0A2C5YFZ3"/>
<gene>
    <name evidence="3" type="ORF">CDD81_1263</name>
</gene>
<dbReference type="SUPFAM" id="SSF51004">
    <property type="entry name" value="C-terminal (heme d1) domain of cytochrome cd1-nitrite reductase"/>
    <property type="match status" value="1"/>
</dbReference>
<accession>A0A2C5YFZ3</accession>
<dbReference type="Pfam" id="PF10282">
    <property type="entry name" value="Lactonase"/>
    <property type="match status" value="1"/>
</dbReference>
<reference evidence="3 4" key="1">
    <citation type="submission" date="2017-06" db="EMBL/GenBank/DDBJ databases">
        <title>Ant-infecting Ophiocordyceps genomes reveal a high diversity of potential behavioral manipulation genes and a possible major role for enterotoxins.</title>
        <authorList>
            <person name="De Bekker C."/>
            <person name="Evans H.C."/>
            <person name="Brachmann A."/>
            <person name="Hughes D.P."/>
        </authorList>
    </citation>
    <scope>NUCLEOTIDE SEQUENCE [LARGE SCALE GENOMIC DNA]</scope>
    <source>
        <strain evidence="3 4">Map64</strain>
    </source>
</reference>
<feature type="signal peptide" evidence="2">
    <location>
        <begin position="1"/>
        <end position="19"/>
    </location>
</feature>
<dbReference type="EMBL" id="NJET01000013">
    <property type="protein sequence ID" value="PHH65894.1"/>
    <property type="molecule type" value="Genomic_DNA"/>
</dbReference>
<evidence type="ECO:0000313" key="4">
    <source>
        <dbReference type="Proteomes" id="UP000226192"/>
    </source>
</evidence>
<feature type="chain" id="PRO_5012541670" description="3-carboxymuconate cyclase" evidence="2">
    <location>
        <begin position="20"/>
        <end position="408"/>
    </location>
</feature>
<evidence type="ECO:0000256" key="1">
    <source>
        <dbReference type="ARBA" id="ARBA00005564"/>
    </source>
</evidence>
<comment type="similarity">
    <text evidence="1">Belongs to the cycloisomerase 2 family.</text>
</comment>
<dbReference type="Proteomes" id="UP000226192">
    <property type="component" value="Unassembled WGS sequence"/>
</dbReference>
<dbReference type="InterPro" id="IPR050282">
    <property type="entry name" value="Cycloisomerase_2"/>
</dbReference>
<evidence type="ECO:0008006" key="5">
    <source>
        <dbReference type="Google" id="ProtNLM"/>
    </source>
</evidence>
<evidence type="ECO:0000313" key="3">
    <source>
        <dbReference type="EMBL" id="PHH65894.1"/>
    </source>
</evidence>
<name>A0A2C5YFZ3_9HYPO</name>
<keyword evidence="2" id="KW-0732">Signal</keyword>
<keyword evidence="4" id="KW-1185">Reference proteome</keyword>
<evidence type="ECO:0000256" key="2">
    <source>
        <dbReference type="SAM" id="SignalP"/>
    </source>
</evidence>
<dbReference type="Gene3D" id="2.130.10.10">
    <property type="entry name" value="YVTN repeat-like/Quinoprotein amine dehydrogenase"/>
    <property type="match status" value="1"/>
</dbReference>
<dbReference type="OrthoDB" id="9972196at2759"/>
<comment type="caution">
    <text evidence="3">The sequence shown here is derived from an EMBL/GenBank/DDBJ whole genome shotgun (WGS) entry which is preliminary data.</text>
</comment>
<dbReference type="AlphaFoldDB" id="A0A2C5YFZ3"/>
<dbReference type="InterPro" id="IPR019405">
    <property type="entry name" value="Lactonase_7-beta_prop"/>
</dbReference>
<dbReference type="InterPro" id="IPR011048">
    <property type="entry name" value="Haem_d1_sf"/>
</dbReference>
<proteinExistence type="inferred from homology"/>
<sequence>MTRLSTWTMLALLLGGAQGQQAKFVYVSSYSGKITTLALNGLESMGNRTRAQNNSTVAQLQRVDETEGCGTSPSFLTLDAQRRTVFCVNEDFAGGQGSLGVFETGCNGRLRAQSQVESGAGPVFSALFAKDQGLVVANFAGSSISTFDVSSPWQPKLLATQAFTLDKPGPVPDRQPAPRPHQAVVDPTGRFLAVPDLGADVVRLFVLDEAKELRPVGHVAVKPGSGPRHLAFVDLGHGTFMYLVNELSSTIDGFRVTYQGQQAIQMEPIFSMPSHGQNEGAKSSNVFASEIVVSPDKRFAIVSSRNESALSIPNFDASNSTQIVSDPLINFRINPQSGALNLVQDNIPAGGRFPRHFSLSRDGSLLAVGLQHDSRVAFIHRDATSGKIGNFVAYAHVAGQVTSVIFDE</sequence>